<dbReference type="PROSITE" id="PS00108">
    <property type="entry name" value="PROTEIN_KINASE_ST"/>
    <property type="match status" value="1"/>
</dbReference>
<evidence type="ECO:0000256" key="1">
    <source>
        <dbReference type="ARBA" id="ARBA00022741"/>
    </source>
</evidence>
<evidence type="ECO:0000313" key="6">
    <source>
        <dbReference type="Proteomes" id="UP000468864"/>
    </source>
</evidence>
<keyword evidence="2 3" id="KW-0067">ATP-binding</keyword>
<proteinExistence type="predicted"/>
<dbReference type="CDD" id="cd14014">
    <property type="entry name" value="STKc_PknB_like"/>
    <property type="match status" value="1"/>
</dbReference>
<comment type="caution">
    <text evidence="5">The sequence shown here is derived from an EMBL/GenBank/DDBJ whole genome shotgun (WGS) entry which is preliminary data.</text>
</comment>
<dbReference type="PANTHER" id="PTHR24361">
    <property type="entry name" value="MITOGEN-ACTIVATED KINASE KINASE KINASE"/>
    <property type="match status" value="1"/>
</dbReference>
<dbReference type="Pfam" id="PF00069">
    <property type="entry name" value="Pkinase"/>
    <property type="match status" value="1"/>
</dbReference>
<dbReference type="InterPro" id="IPR008271">
    <property type="entry name" value="Ser/Thr_kinase_AS"/>
</dbReference>
<dbReference type="RefSeq" id="WP_163880112.1">
    <property type="nucleotide sequence ID" value="NZ_WUEP01000014.1"/>
</dbReference>
<dbReference type="SUPFAM" id="SSF56112">
    <property type="entry name" value="Protein kinase-like (PK-like)"/>
    <property type="match status" value="1"/>
</dbReference>
<organism evidence="5 6">
    <name type="scientific">Rhizobium laguerreae</name>
    <dbReference type="NCBI Taxonomy" id="1076926"/>
    <lineage>
        <taxon>Bacteria</taxon>
        <taxon>Pseudomonadati</taxon>
        <taxon>Pseudomonadota</taxon>
        <taxon>Alphaproteobacteria</taxon>
        <taxon>Hyphomicrobiales</taxon>
        <taxon>Rhizobiaceae</taxon>
        <taxon>Rhizobium/Agrobacterium group</taxon>
        <taxon>Rhizobium</taxon>
    </lineage>
</organism>
<keyword evidence="1 3" id="KW-0547">Nucleotide-binding</keyword>
<dbReference type="GO" id="GO:0005737">
    <property type="term" value="C:cytoplasm"/>
    <property type="evidence" value="ECO:0007669"/>
    <property type="project" value="TreeGrafter"/>
</dbReference>
<evidence type="ECO:0000313" key="5">
    <source>
        <dbReference type="EMBL" id="NEH93137.1"/>
    </source>
</evidence>
<evidence type="ECO:0000256" key="2">
    <source>
        <dbReference type="ARBA" id="ARBA00022840"/>
    </source>
</evidence>
<dbReference type="AlphaFoldDB" id="A0A6N9ZHZ7"/>
<dbReference type="GO" id="GO:0004674">
    <property type="term" value="F:protein serine/threonine kinase activity"/>
    <property type="evidence" value="ECO:0007669"/>
    <property type="project" value="TreeGrafter"/>
</dbReference>
<gene>
    <name evidence="5" type="ORF">GR206_19275</name>
</gene>
<reference evidence="5 6" key="1">
    <citation type="submission" date="2019-12" db="EMBL/GenBank/DDBJ databases">
        <title>Rhizobium genotypes associated with high levels of biological nitrogen fixation by grain legumes in a temperate-maritime cropping system.</title>
        <authorList>
            <person name="Maluk M."/>
            <person name="Francesc Ferrando Molina F."/>
            <person name="Lopez Del Egido L."/>
            <person name="Lafos M."/>
            <person name="Langarica-Fuentes A."/>
            <person name="Gebre Yohannes G."/>
            <person name="Young M.W."/>
            <person name="Martin P."/>
            <person name="Gantlett R."/>
            <person name="Kenicer G."/>
            <person name="Hawes C."/>
            <person name="Begg G.S."/>
            <person name="Quilliam R.S."/>
            <person name="Squire G.R."/>
            <person name="Poole P.S."/>
            <person name="Young P.W."/>
            <person name="Iannetta P.M."/>
            <person name="James E.K."/>
        </authorList>
    </citation>
    <scope>NUCLEOTIDE SEQUENCE [LARGE SCALE GENOMIC DNA]</scope>
    <source>
        <strain evidence="5 6">JHI2449</strain>
    </source>
</reference>
<dbReference type="PROSITE" id="PS00107">
    <property type="entry name" value="PROTEIN_KINASE_ATP"/>
    <property type="match status" value="1"/>
</dbReference>
<sequence>MTGLVSALQIGAKLGNGHFGEVHLGEDPVHGPVAVKIYRALPGEYPATWNARKASLLAEGVNLRKAKHRHVVEVHHIVSSQTDDAVHLVMELCEQGSLQGRYEAGPLPTRDVHAIATDICHGLGALHDREMLHRDIKPGNLLMDKNGVAKLGDFGLVTDDIILGYAGAAGYIDHLAPEVFETGQTSSRSDFWALGMTLYRLLHGDAWYRSSPAPRYLVRDLGYADRLIWLPHISSRWRRLIRSMLNDSPHARLATHGKVLDALARMAGDICWDFETNGVASKWRRRAKDRVIDVVFEPSGKKWVWTAISHPAGRGVKRTIASSGGPVNRSTAEKSLRAFFEDCL</sequence>
<keyword evidence="5" id="KW-0808">Transferase</keyword>
<name>A0A6N9ZHZ7_9HYPH</name>
<dbReference type="EMBL" id="WUEP01000014">
    <property type="protein sequence ID" value="NEH93137.1"/>
    <property type="molecule type" value="Genomic_DNA"/>
</dbReference>
<dbReference type="GO" id="GO:0005524">
    <property type="term" value="F:ATP binding"/>
    <property type="evidence" value="ECO:0007669"/>
    <property type="project" value="UniProtKB-UniRule"/>
</dbReference>
<protein>
    <submittedName>
        <fullName evidence="5">Protein kinase</fullName>
    </submittedName>
</protein>
<dbReference type="Gene3D" id="1.10.510.10">
    <property type="entry name" value="Transferase(Phosphotransferase) domain 1"/>
    <property type="match status" value="1"/>
</dbReference>
<feature type="binding site" evidence="3">
    <location>
        <position position="36"/>
    </location>
    <ligand>
        <name>ATP</name>
        <dbReference type="ChEBI" id="CHEBI:30616"/>
    </ligand>
</feature>
<keyword evidence="5" id="KW-0418">Kinase</keyword>
<evidence type="ECO:0000259" key="4">
    <source>
        <dbReference type="PROSITE" id="PS50011"/>
    </source>
</evidence>
<dbReference type="InterPro" id="IPR000719">
    <property type="entry name" value="Prot_kinase_dom"/>
</dbReference>
<dbReference type="InterPro" id="IPR053235">
    <property type="entry name" value="Ser_Thr_kinase"/>
</dbReference>
<evidence type="ECO:0000256" key="3">
    <source>
        <dbReference type="PROSITE-ProRule" id="PRU10141"/>
    </source>
</evidence>
<dbReference type="InterPro" id="IPR017441">
    <property type="entry name" value="Protein_kinase_ATP_BS"/>
</dbReference>
<feature type="domain" description="Protein kinase" evidence="4">
    <location>
        <begin position="8"/>
        <end position="264"/>
    </location>
</feature>
<dbReference type="PROSITE" id="PS50011">
    <property type="entry name" value="PROTEIN_KINASE_DOM"/>
    <property type="match status" value="1"/>
</dbReference>
<dbReference type="SMART" id="SM00220">
    <property type="entry name" value="S_TKc"/>
    <property type="match status" value="1"/>
</dbReference>
<dbReference type="InterPro" id="IPR011009">
    <property type="entry name" value="Kinase-like_dom_sf"/>
</dbReference>
<dbReference type="Proteomes" id="UP000468864">
    <property type="component" value="Unassembled WGS sequence"/>
</dbReference>
<accession>A0A6N9ZHZ7</accession>